<sequence>MLLIGGFDDGCGVKRHYMRKPIQYVRSFKCCTIILGHMMKQLPMVQIEGRSAPFSGWRLLVQSFLPKNENFVFLGPRITYTDHTYCHGDIIRSVAQRAATKNISALKSNPVFGPHMLVFFGNYVLFFNIILNVDFN</sequence>
<feature type="transmembrane region" description="Helical" evidence="1">
    <location>
        <begin position="111"/>
        <end position="131"/>
    </location>
</feature>
<dbReference type="AlphaFoldDB" id="A0A1A9W085"/>
<accession>A0A1A9W085</accession>
<keyword evidence="1" id="KW-1133">Transmembrane helix</keyword>
<reference evidence="2" key="2">
    <citation type="submission" date="2020-05" db="UniProtKB">
        <authorList>
            <consortium name="EnsemblMetazoa"/>
        </authorList>
    </citation>
    <scope>IDENTIFICATION</scope>
    <source>
        <strain evidence="2">IAEA</strain>
    </source>
</reference>
<keyword evidence="3" id="KW-1185">Reference proteome</keyword>
<dbReference type="Proteomes" id="UP000091820">
    <property type="component" value="Unassembled WGS sequence"/>
</dbReference>
<protein>
    <submittedName>
        <fullName evidence="2">Uncharacterized protein</fullName>
    </submittedName>
</protein>
<reference evidence="3" key="1">
    <citation type="submission" date="2014-03" db="EMBL/GenBank/DDBJ databases">
        <authorList>
            <person name="Aksoy S."/>
            <person name="Warren W."/>
            <person name="Wilson R.K."/>
        </authorList>
    </citation>
    <scope>NUCLEOTIDE SEQUENCE [LARGE SCALE GENOMIC DNA]</scope>
    <source>
        <strain evidence="3">IAEA</strain>
    </source>
</reference>
<dbReference type="VEuPathDB" id="VectorBase:GBRI001342"/>
<evidence type="ECO:0000256" key="1">
    <source>
        <dbReference type="SAM" id="Phobius"/>
    </source>
</evidence>
<proteinExistence type="predicted"/>
<keyword evidence="1" id="KW-0812">Transmembrane</keyword>
<evidence type="ECO:0000313" key="2">
    <source>
        <dbReference type="EnsemblMetazoa" id="GBRI001342-PA"/>
    </source>
</evidence>
<evidence type="ECO:0000313" key="3">
    <source>
        <dbReference type="Proteomes" id="UP000091820"/>
    </source>
</evidence>
<keyword evidence="1" id="KW-0472">Membrane</keyword>
<organism evidence="2 3">
    <name type="scientific">Glossina brevipalpis</name>
    <dbReference type="NCBI Taxonomy" id="37001"/>
    <lineage>
        <taxon>Eukaryota</taxon>
        <taxon>Metazoa</taxon>
        <taxon>Ecdysozoa</taxon>
        <taxon>Arthropoda</taxon>
        <taxon>Hexapoda</taxon>
        <taxon>Insecta</taxon>
        <taxon>Pterygota</taxon>
        <taxon>Neoptera</taxon>
        <taxon>Endopterygota</taxon>
        <taxon>Diptera</taxon>
        <taxon>Brachycera</taxon>
        <taxon>Muscomorpha</taxon>
        <taxon>Hippoboscoidea</taxon>
        <taxon>Glossinidae</taxon>
        <taxon>Glossina</taxon>
    </lineage>
</organism>
<name>A0A1A9W085_9MUSC</name>
<dbReference type="EnsemblMetazoa" id="GBRI001342-RA">
    <property type="protein sequence ID" value="GBRI001342-PA"/>
    <property type="gene ID" value="GBRI001342"/>
</dbReference>